<gene>
    <name evidence="1" type="ORF">C4B24_00765</name>
</gene>
<dbReference type="OrthoDB" id="9955214at2"/>
<dbReference type="PROSITE" id="PS51257">
    <property type="entry name" value="PROKAR_LIPOPROTEIN"/>
    <property type="match status" value="1"/>
</dbReference>
<dbReference type="EMBL" id="PSZO01000002">
    <property type="protein sequence ID" value="TCG11914.1"/>
    <property type="molecule type" value="Genomic_DNA"/>
</dbReference>
<evidence type="ECO:0000313" key="1">
    <source>
        <dbReference type="EMBL" id="TCG11914.1"/>
    </source>
</evidence>
<organism evidence="1 2">
    <name type="scientific">Mycoplasma marinum</name>
    <dbReference type="NCBI Taxonomy" id="1937190"/>
    <lineage>
        <taxon>Bacteria</taxon>
        <taxon>Bacillati</taxon>
        <taxon>Mycoplasmatota</taxon>
        <taxon>Mollicutes</taxon>
        <taxon>Mycoplasmataceae</taxon>
        <taxon>Mycoplasma</taxon>
    </lineage>
</organism>
<comment type="caution">
    <text evidence="1">The sequence shown here is derived from an EMBL/GenBank/DDBJ whole genome shotgun (WGS) entry which is preliminary data.</text>
</comment>
<dbReference type="Proteomes" id="UP000294192">
    <property type="component" value="Unassembled WGS sequence"/>
</dbReference>
<proteinExistence type="predicted"/>
<protein>
    <recommendedName>
        <fullName evidence="3">Lipoprotein</fullName>
    </recommendedName>
</protein>
<sequence>MNKNKLRLTLGVLSSFAIITIPIATVISCGEDKKEITTLNIMSDEGMNAIKKEKEIVLEVDSVSKASVDKVVALILNSVPDENMQNDGILDADGKTINILSEKDQTIYFNSLATFTKKDNSKGRTRELYEGSYASLTKDALGIKNITFSWTNGETFKIEIDNKMSNKLKNLHSFIVRKMSTIEFAKMIEYTKIIKETSDQDIKDEYTEKLDKLKTVVENDHKEIQARKQALFNFISAQVKKEVE</sequence>
<accession>A0A4V2NI92</accession>
<reference evidence="1 2" key="1">
    <citation type="submission" date="2018-02" db="EMBL/GenBank/DDBJ databases">
        <title>Mycoplasma marinum and Mycoplasma todarodis sp. nov., moderately halophilic and psychrotolerant mycoplasmas isolated from cephalopods.</title>
        <authorList>
            <person name="Viver T."/>
        </authorList>
    </citation>
    <scope>NUCLEOTIDE SEQUENCE [LARGE SCALE GENOMIC DNA]</scope>
    <source>
        <strain evidence="1 2">PE</strain>
    </source>
</reference>
<evidence type="ECO:0008006" key="3">
    <source>
        <dbReference type="Google" id="ProtNLM"/>
    </source>
</evidence>
<dbReference type="AlphaFoldDB" id="A0A4V2NI92"/>
<keyword evidence="2" id="KW-1185">Reference proteome</keyword>
<dbReference type="RefSeq" id="WP_131598393.1">
    <property type="nucleotide sequence ID" value="NZ_CBDBYK010000005.1"/>
</dbReference>
<name>A0A4V2NI92_9MOLU</name>
<evidence type="ECO:0000313" key="2">
    <source>
        <dbReference type="Proteomes" id="UP000294192"/>
    </source>
</evidence>